<protein>
    <submittedName>
        <fullName evidence="2">Uncharacterized protein</fullName>
    </submittedName>
</protein>
<evidence type="ECO:0000256" key="1">
    <source>
        <dbReference type="SAM" id="Phobius"/>
    </source>
</evidence>
<keyword evidence="1" id="KW-1133">Transmembrane helix</keyword>
<organism evidence="2">
    <name type="scientific">Salmonella enterica I</name>
    <dbReference type="NCBI Taxonomy" id="59201"/>
    <lineage>
        <taxon>Bacteria</taxon>
        <taxon>Pseudomonadati</taxon>
        <taxon>Pseudomonadota</taxon>
        <taxon>Gammaproteobacteria</taxon>
        <taxon>Enterobacterales</taxon>
        <taxon>Enterobacteriaceae</taxon>
        <taxon>Salmonella</taxon>
    </lineage>
</organism>
<feature type="transmembrane region" description="Helical" evidence="1">
    <location>
        <begin position="106"/>
        <end position="126"/>
    </location>
</feature>
<keyword evidence="1" id="KW-0472">Membrane</keyword>
<dbReference type="EMBL" id="RVHM01000089">
    <property type="protein sequence ID" value="MLV00273.1"/>
    <property type="molecule type" value="Genomic_DNA"/>
</dbReference>
<reference evidence="2" key="1">
    <citation type="submission" date="2018-07" db="EMBL/GenBank/DDBJ databases">
        <authorList>
            <person name="Ashton P.M."/>
            <person name="Dallman T."/>
            <person name="Nair S."/>
            <person name="De Pinna E."/>
            <person name="Peters T."/>
            <person name="Grant K."/>
        </authorList>
    </citation>
    <scope>NUCLEOTIDE SEQUENCE [LARGE SCALE GENOMIC DNA]</scope>
    <source>
        <strain evidence="2">157339</strain>
    </source>
</reference>
<proteinExistence type="predicted"/>
<gene>
    <name evidence="2" type="ORF">DRU74_27010</name>
</gene>
<accession>A0A3R0Y197</accession>
<name>A0A3R0Y197_SALET</name>
<dbReference type="Proteomes" id="UP000885374">
    <property type="component" value="Unassembled WGS sequence"/>
</dbReference>
<keyword evidence="1" id="KW-0812">Transmembrane</keyword>
<evidence type="ECO:0000313" key="2">
    <source>
        <dbReference type="EMBL" id="MLV00273.1"/>
    </source>
</evidence>
<comment type="caution">
    <text evidence="2">The sequence shown here is derived from an EMBL/GenBank/DDBJ whole genome shotgun (WGS) entry which is preliminary data.</text>
</comment>
<feature type="transmembrane region" description="Helical" evidence="1">
    <location>
        <begin position="7"/>
        <end position="25"/>
    </location>
</feature>
<feature type="transmembrane region" description="Helical" evidence="1">
    <location>
        <begin position="45"/>
        <end position="63"/>
    </location>
</feature>
<feature type="transmembrane region" description="Helical" evidence="1">
    <location>
        <begin position="70"/>
        <end position="94"/>
    </location>
</feature>
<sequence>MKRYFIKYEYGFVLLLAVYWSLYFINDKFLPEWPVVNMKGLRVQILAVMVSVVITLFFFFCYGTRKRREVMWVFITFMLSLHILHFLLPALYFYYEWKWDGDVLLVWQFMAFTLGLPLVPMMAFIIPESD</sequence>
<dbReference type="AlphaFoldDB" id="A0A3R0Y197"/>